<evidence type="ECO:0000313" key="1">
    <source>
        <dbReference type="EMBL" id="ODG93734.1"/>
    </source>
</evidence>
<dbReference type="Pfam" id="PF04883">
    <property type="entry name" value="HK97-gp10_like"/>
    <property type="match status" value="1"/>
</dbReference>
<dbReference type="NCBIfam" id="TIGR01725">
    <property type="entry name" value="phge_HK97_gp10"/>
    <property type="match status" value="1"/>
</dbReference>
<dbReference type="InterPro" id="IPR010064">
    <property type="entry name" value="HK97-gp10_tail"/>
</dbReference>
<accession>A0ABX2ZZB2</accession>
<comment type="caution">
    <text evidence="1">The sequence shown here is derived from an EMBL/GenBank/DDBJ whole genome shotgun (WGS) entry which is preliminary data.</text>
</comment>
<dbReference type="Proteomes" id="UP000094580">
    <property type="component" value="Unassembled WGS sequence"/>
</dbReference>
<organism evidence="1 2">
    <name type="scientific">Gottfriedia luciferensis</name>
    <dbReference type="NCBI Taxonomy" id="178774"/>
    <lineage>
        <taxon>Bacteria</taxon>
        <taxon>Bacillati</taxon>
        <taxon>Bacillota</taxon>
        <taxon>Bacilli</taxon>
        <taxon>Bacillales</taxon>
        <taxon>Bacillaceae</taxon>
        <taxon>Gottfriedia</taxon>
    </lineage>
</organism>
<proteinExistence type="predicted"/>
<reference evidence="1 2" key="1">
    <citation type="submission" date="2016-07" db="EMBL/GenBank/DDBJ databases">
        <authorList>
            <person name="Townsley L."/>
            <person name="Shank E.A."/>
        </authorList>
    </citation>
    <scope>NUCLEOTIDE SEQUENCE [LARGE SCALE GENOMIC DNA]</scope>
    <source>
        <strain evidence="1 2">CH01</strain>
    </source>
</reference>
<evidence type="ECO:0008006" key="3">
    <source>
        <dbReference type="Google" id="ProtNLM"/>
    </source>
</evidence>
<keyword evidence="2" id="KW-1185">Reference proteome</keyword>
<dbReference type="EMBL" id="MDKC01000001">
    <property type="protein sequence ID" value="ODG93734.1"/>
    <property type="molecule type" value="Genomic_DNA"/>
</dbReference>
<sequence>MGLEVKGLDVVINKLRQLEKDSDAIIYGALRVGGQILTNEVRKNLSSQGVFDSSDLLKAIKLSSTKLDSGGVKYVVVKAYSKKAWYGAIFEKGTVKRYTKPKPNKRYNKKAKYSGRIPGVHFMERAVNSKENEIINMVQEIITKELN</sequence>
<evidence type="ECO:0000313" key="2">
    <source>
        <dbReference type="Proteomes" id="UP000094580"/>
    </source>
</evidence>
<dbReference type="RefSeq" id="WP_069031919.1">
    <property type="nucleotide sequence ID" value="NZ_MDKC01000001.1"/>
</dbReference>
<protein>
    <recommendedName>
        <fullName evidence="3">HK97 gp10 family phage protein</fullName>
    </recommendedName>
</protein>
<gene>
    <name evidence="1" type="ORF">BED47_00765</name>
</gene>
<name>A0ABX2ZZB2_9BACI</name>